<feature type="compositionally biased region" description="Basic and acidic residues" evidence="1">
    <location>
        <begin position="167"/>
        <end position="183"/>
    </location>
</feature>
<evidence type="ECO:0000313" key="2">
    <source>
        <dbReference type="EMBL" id="KAG7114314.1"/>
    </source>
</evidence>
<evidence type="ECO:0000313" key="3">
    <source>
        <dbReference type="Proteomes" id="UP000689129"/>
    </source>
</evidence>
<proteinExistence type="predicted"/>
<gene>
    <name evidence="2" type="ORF">HYQ45_016650</name>
</gene>
<feature type="region of interest" description="Disordered" evidence="1">
    <location>
        <begin position="121"/>
        <end position="183"/>
    </location>
</feature>
<dbReference type="EMBL" id="JAEMWZ010000507">
    <property type="protein sequence ID" value="KAG7114314.1"/>
    <property type="molecule type" value="Genomic_DNA"/>
</dbReference>
<dbReference type="AlphaFoldDB" id="A0A8I3AG72"/>
<evidence type="ECO:0000256" key="1">
    <source>
        <dbReference type="SAM" id="MobiDB-lite"/>
    </source>
</evidence>
<name>A0A8I3AG72_VERLO</name>
<organism evidence="2 3">
    <name type="scientific">Verticillium longisporum</name>
    <name type="common">Verticillium dahliae var. longisporum</name>
    <dbReference type="NCBI Taxonomy" id="100787"/>
    <lineage>
        <taxon>Eukaryota</taxon>
        <taxon>Fungi</taxon>
        <taxon>Dikarya</taxon>
        <taxon>Ascomycota</taxon>
        <taxon>Pezizomycotina</taxon>
        <taxon>Sordariomycetes</taxon>
        <taxon>Hypocreomycetidae</taxon>
        <taxon>Glomerellales</taxon>
        <taxon>Plectosphaerellaceae</taxon>
        <taxon>Verticillium</taxon>
    </lineage>
</organism>
<feature type="compositionally biased region" description="Basic and acidic residues" evidence="1">
    <location>
        <begin position="141"/>
        <end position="153"/>
    </location>
</feature>
<dbReference type="Proteomes" id="UP000689129">
    <property type="component" value="Unassembled WGS sequence"/>
</dbReference>
<accession>A0A8I3AG72</accession>
<protein>
    <submittedName>
        <fullName evidence="2">Uncharacterized protein</fullName>
    </submittedName>
</protein>
<sequence length="183" mass="19591">MDTVVGQRRHRLGRVHVALDSLGDHARLDLGPARREPDLGSPQLEAPRHDAVLALEGAHQQPDGAGLVGEQRGHVLGQAQAVGGRPDLGAADLGAQGDGGRRELGDAAVEEARVRVGVGDADEGRRGGVQGCADEGTQRGQEGREVGEGRVGEEGVCFGGRQGRRRRVEERRQQDEEVEEWRR</sequence>
<reference evidence="2" key="1">
    <citation type="journal article" date="2021" name="Mol. Plant Pathol.">
        <title>A 20-kb lineage-specific genomic region tames virulence in pathogenic amphidiploid Verticillium longisporum.</title>
        <authorList>
            <person name="Harting R."/>
            <person name="Starke J."/>
            <person name="Kusch H."/>
            <person name="Poggeler S."/>
            <person name="Maurus I."/>
            <person name="Schluter R."/>
            <person name="Landesfeind M."/>
            <person name="Bulla I."/>
            <person name="Nowrousian M."/>
            <person name="de Jonge R."/>
            <person name="Stahlhut G."/>
            <person name="Hoff K.J."/>
            <person name="Asshauer K.P."/>
            <person name="Thurmer A."/>
            <person name="Stanke M."/>
            <person name="Daniel R."/>
            <person name="Morgenstern B."/>
            <person name="Thomma B.P.H.J."/>
            <person name="Kronstad J.W."/>
            <person name="Braus-Stromeyer S.A."/>
            <person name="Braus G.H."/>
        </authorList>
    </citation>
    <scope>NUCLEOTIDE SEQUENCE</scope>
    <source>
        <strain evidence="2">Vl32</strain>
    </source>
</reference>
<comment type="caution">
    <text evidence="2">The sequence shown here is derived from an EMBL/GenBank/DDBJ whole genome shotgun (WGS) entry which is preliminary data.</text>
</comment>